<evidence type="ECO:0000259" key="1">
    <source>
        <dbReference type="Pfam" id="PF09413"/>
    </source>
</evidence>
<gene>
    <name evidence="2" type="ORF">LCGC14_0140030</name>
</gene>
<protein>
    <recommendedName>
        <fullName evidence="1">DUF2007 domain-containing protein</fullName>
    </recommendedName>
</protein>
<sequence>MKIVYRANDIIEAHIVAGMLRANDIDSHVGGHYLQGAVGDLAMDGFANVLVNEDDYEAAVNIVRDYDNSVATQSDEADTVADEPYKPWLA</sequence>
<name>A0A0F9V1R5_9ZZZZ</name>
<feature type="domain" description="DUF2007" evidence="1">
    <location>
        <begin position="1"/>
        <end position="66"/>
    </location>
</feature>
<evidence type="ECO:0000313" key="2">
    <source>
        <dbReference type="EMBL" id="KKN99210.1"/>
    </source>
</evidence>
<dbReference type="AlphaFoldDB" id="A0A0F9V1R5"/>
<comment type="caution">
    <text evidence="2">The sequence shown here is derived from an EMBL/GenBank/DDBJ whole genome shotgun (WGS) entry which is preliminary data.</text>
</comment>
<dbReference type="EMBL" id="LAZR01000048">
    <property type="protein sequence ID" value="KKN99210.1"/>
    <property type="molecule type" value="Genomic_DNA"/>
</dbReference>
<reference evidence="2" key="1">
    <citation type="journal article" date="2015" name="Nature">
        <title>Complex archaea that bridge the gap between prokaryotes and eukaryotes.</title>
        <authorList>
            <person name="Spang A."/>
            <person name="Saw J.H."/>
            <person name="Jorgensen S.L."/>
            <person name="Zaremba-Niedzwiedzka K."/>
            <person name="Martijn J."/>
            <person name="Lind A.E."/>
            <person name="van Eijk R."/>
            <person name="Schleper C."/>
            <person name="Guy L."/>
            <person name="Ettema T.J."/>
        </authorList>
    </citation>
    <scope>NUCLEOTIDE SEQUENCE</scope>
</reference>
<dbReference type="SUPFAM" id="SSF54913">
    <property type="entry name" value="GlnB-like"/>
    <property type="match status" value="1"/>
</dbReference>
<proteinExistence type="predicted"/>
<dbReference type="InterPro" id="IPR011322">
    <property type="entry name" value="N-reg_PII-like_a/b"/>
</dbReference>
<dbReference type="InterPro" id="IPR018551">
    <property type="entry name" value="DUF2007"/>
</dbReference>
<dbReference type="Pfam" id="PF09413">
    <property type="entry name" value="DUF2007"/>
    <property type="match status" value="1"/>
</dbReference>
<organism evidence="2">
    <name type="scientific">marine sediment metagenome</name>
    <dbReference type="NCBI Taxonomy" id="412755"/>
    <lineage>
        <taxon>unclassified sequences</taxon>
        <taxon>metagenomes</taxon>
        <taxon>ecological metagenomes</taxon>
    </lineage>
</organism>
<accession>A0A0F9V1R5</accession>
<dbReference type="Gene3D" id="3.30.70.790">
    <property type="entry name" value="UreE, C-terminal domain"/>
    <property type="match status" value="1"/>
</dbReference>